<evidence type="ECO:0000313" key="2">
    <source>
        <dbReference type="EMBL" id="JAS51491.1"/>
    </source>
</evidence>
<evidence type="ECO:0000256" key="1">
    <source>
        <dbReference type="SAM" id="MobiDB-lite"/>
    </source>
</evidence>
<feature type="region of interest" description="Disordered" evidence="1">
    <location>
        <begin position="1"/>
        <end position="35"/>
    </location>
</feature>
<feature type="non-terminal residue" evidence="2">
    <location>
        <position position="125"/>
    </location>
</feature>
<proteinExistence type="predicted"/>
<accession>A0A1B6FMV7</accession>
<gene>
    <name evidence="2" type="ORF">g.1305</name>
</gene>
<sequence length="125" mass="14364">MVPKPGKNKNKRYNSNGDDNPYTNQTEDKDSNVKPPKCLVVTSTQMAPSWKKWKQLWNWYYTASGLEGKSNAVQVASFMSSLGPDVLDIYNTFGFKDDDDIELEEVVKSFDEFFVGKTNEVFERF</sequence>
<name>A0A1B6FMV7_9HEMI</name>
<feature type="compositionally biased region" description="Basic residues" evidence="1">
    <location>
        <begin position="1"/>
        <end position="12"/>
    </location>
</feature>
<feature type="compositionally biased region" description="Polar residues" evidence="1">
    <location>
        <begin position="13"/>
        <end position="25"/>
    </location>
</feature>
<reference evidence="2" key="1">
    <citation type="submission" date="2015-11" db="EMBL/GenBank/DDBJ databases">
        <title>De novo transcriptome assembly of four potential Pierce s Disease insect vectors from Arizona vineyards.</title>
        <authorList>
            <person name="Tassone E.E."/>
        </authorList>
    </citation>
    <scope>NUCLEOTIDE SEQUENCE</scope>
</reference>
<dbReference type="AlphaFoldDB" id="A0A1B6FMV7"/>
<protein>
    <submittedName>
        <fullName evidence="2">Uncharacterized protein</fullName>
    </submittedName>
</protein>
<dbReference type="EMBL" id="GECZ01018278">
    <property type="protein sequence ID" value="JAS51491.1"/>
    <property type="molecule type" value="Transcribed_RNA"/>
</dbReference>
<organism evidence="2">
    <name type="scientific">Cuerna arida</name>
    <dbReference type="NCBI Taxonomy" id="1464854"/>
    <lineage>
        <taxon>Eukaryota</taxon>
        <taxon>Metazoa</taxon>
        <taxon>Ecdysozoa</taxon>
        <taxon>Arthropoda</taxon>
        <taxon>Hexapoda</taxon>
        <taxon>Insecta</taxon>
        <taxon>Pterygota</taxon>
        <taxon>Neoptera</taxon>
        <taxon>Paraneoptera</taxon>
        <taxon>Hemiptera</taxon>
        <taxon>Auchenorrhyncha</taxon>
        <taxon>Membracoidea</taxon>
        <taxon>Cicadellidae</taxon>
        <taxon>Cicadellinae</taxon>
        <taxon>Proconiini</taxon>
        <taxon>Cuerna</taxon>
    </lineage>
</organism>